<dbReference type="FunFam" id="3.30.930.10:FF:000016">
    <property type="entry name" value="Asparagine--tRNA ligase"/>
    <property type="match status" value="1"/>
</dbReference>
<keyword evidence="6" id="KW-0648">Protein biosynthesis</keyword>
<dbReference type="FunCoup" id="A0A067MYZ7">
    <property type="interactions" value="413"/>
</dbReference>
<dbReference type="EC" id="6.1.1.22" evidence="2"/>
<dbReference type="GO" id="GO:0004816">
    <property type="term" value="F:asparagine-tRNA ligase activity"/>
    <property type="evidence" value="ECO:0007669"/>
    <property type="project" value="UniProtKB-EC"/>
</dbReference>
<evidence type="ECO:0000256" key="8">
    <source>
        <dbReference type="ARBA" id="ARBA00029886"/>
    </source>
</evidence>
<dbReference type="InParanoid" id="A0A067MYZ7"/>
<keyword evidence="7" id="KW-0030">Aminoacyl-tRNA synthetase</keyword>
<feature type="non-terminal residue" evidence="11">
    <location>
        <position position="494"/>
    </location>
</feature>
<protein>
    <recommendedName>
        <fullName evidence="9">Asparagine--tRNA ligase, mitochondrial</fullName>
        <ecNumber evidence="2">6.1.1.22</ecNumber>
    </recommendedName>
    <alternativeName>
        <fullName evidence="8">Asparaginyl-tRNA synthetase</fullName>
    </alternativeName>
</protein>
<name>A0A067MYZ7_BOTB1</name>
<evidence type="ECO:0000313" key="12">
    <source>
        <dbReference type="Proteomes" id="UP000027195"/>
    </source>
</evidence>
<dbReference type="Gene3D" id="2.40.50.140">
    <property type="entry name" value="Nucleic acid-binding proteins"/>
    <property type="match status" value="1"/>
</dbReference>
<accession>A0A067MYZ7</accession>
<dbReference type="InterPro" id="IPR045864">
    <property type="entry name" value="aa-tRNA-synth_II/BPL/LPL"/>
</dbReference>
<dbReference type="SUPFAM" id="SSF50249">
    <property type="entry name" value="Nucleic acid-binding proteins"/>
    <property type="match status" value="1"/>
</dbReference>
<gene>
    <name evidence="11" type="ORF">BOTBODRAFT_83896</name>
</gene>
<dbReference type="OrthoDB" id="1931232at2759"/>
<organism evidence="11 12">
    <name type="scientific">Botryobasidium botryosum (strain FD-172 SS1)</name>
    <dbReference type="NCBI Taxonomy" id="930990"/>
    <lineage>
        <taxon>Eukaryota</taxon>
        <taxon>Fungi</taxon>
        <taxon>Dikarya</taxon>
        <taxon>Basidiomycota</taxon>
        <taxon>Agaricomycotina</taxon>
        <taxon>Agaricomycetes</taxon>
        <taxon>Cantharellales</taxon>
        <taxon>Botryobasidiaceae</taxon>
        <taxon>Botryobasidium</taxon>
    </lineage>
</organism>
<dbReference type="InterPro" id="IPR004364">
    <property type="entry name" value="Aa-tRNA-synt_II"/>
</dbReference>
<keyword evidence="12" id="KW-1185">Reference proteome</keyword>
<dbReference type="GO" id="GO:0005739">
    <property type="term" value="C:mitochondrion"/>
    <property type="evidence" value="ECO:0007669"/>
    <property type="project" value="TreeGrafter"/>
</dbReference>
<evidence type="ECO:0000259" key="10">
    <source>
        <dbReference type="PROSITE" id="PS50862"/>
    </source>
</evidence>
<dbReference type="InterPro" id="IPR012340">
    <property type="entry name" value="NA-bd_OB-fold"/>
</dbReference>
<dbReference type="Gene3D" id="3.30.930.10">
    <property type="entry name" value="Bira Bifunctional Protein, Domain 2"/>
    <property type="match status" value="1"/>
</dbReference>
<evidence type="ECO:0000313" key="11">
    <source>
        <dbReference type="EMBL" id="KDQ19915.1"/>
    </source>
</evidence>
<feature type="non-terminal residue" evidence="11">
    <location>
        <position position="1"/>
    </location>
</feature>
<dbReference type="GO" id="GO:0006421">
    <property type="term" value="P:asparaginyl-tRNA aminoacylation"/>
    <property type="evidence" value="ECO:0007669"/>
    <property type="project" value="InterPro"/>
</dbReference>
<dbReference type="InterPro" id="IPR004522">
    <property type="entry name" value="Asn-tRNA-ligase"/>
</dbReference>
<dbReference type="CDD" id="cd00776">
    <property type="entry name" value="AsxRS_core"/>
    <property type="match status" value="1"/>
</dbReference>
<dbReference type="PROSITE" id="PS50862">
    <property type="entry name" value="AA_TRNA_LIGASE_II"/>
    <property type="match status" value="1"/>
</dbReference>
<dbReference type="PANTHER" id="PTHR22594:SF34">
    <property type="entry name" value="ASPARAGINE--TRNA LIGASE, MITOCHONDRIAL-RELATED"/>
    <property type="match status" value="1"/>
</dbReference>
<evidence type="ECO:0000256" key="5">
    <source>
        <dbReference type="ARBA" id="ARBA00022840"/>
    </source>
</evidence>
<evidence type="ECO:0000256" key="2">
    <source>
        <dbReference type="ARBA" id="ARBA00012816"/>
    </source>
</evidence>
<comment type="similarity">
    <text evidence="1">Belongs to the class-II aminoacyl-tRNA synthetase family.</text>
</comment>
<feature type="domain" description="Aminoacyl-transfer RNA synthetases class-II family profile" evidence="10">
    <location>
        <begin position="131"/>
        <end position="484"/>
    </location>
</feature>
<dbReference type="InterPro" id="IPR002312">
    <property type="entry name" value="Asp/Asn-tRNA-synth_IIb"/>
</dbReference>
<sequence>SRRAVSTLPPTIRHILAQQPSEASLQAHGWVKSVRKQKRVAFAEVSDGSSVKGLQFTYACRLNVGASVSLTGKLVQSLGKGQALEMRAEDVRLLGACDPEAYPLQKQAHTAEYLREHLHLRSRTNTMSAMLRLRDRLGRSFHDYFQSQDFYNVNTPIFTSSDCEGAGEAFRVTSSIPTSSQGGTPSRTTSELEFFGRPAFLTVSSQLHLEALSSSLARVYTLSPAFRAERGVTHRHLSEFWMLEAELSFCENMEDVMGVVEGLIKHSLNDVRKTCEAELELLGATADADSGSDTAQERRMSPLELCETLGGSSASSSSSAWQRMTYTQAVKELAAHDAASKGASQFQFRPRWGAPLQSEHEKWLAGSLVGGPVFVTDYPIDLKPFYMRLNNNEDAGNNADDTGTVACFDLLIPRVGELVGGSLREERLAHLEHAMKKHGLPVEEYEWYLDLRRFGSVPHGGFGLGFERLVSWVAGIDNIRECIPFPRWPGKMAL</sequence>
<dbReference type="PANTHER" id="PTHR22594">
    <property type="entry name" value="ASPARTYL/LYSYL-TRNA SYNTHETASE"/>
    <property type="match status" value="1"/>
</dbReference>
<evidence type="ECO:0000256" key="6">
    <source>
        <dbReference type="ARBA" id="ARBA00022917"/>
    </source>
</evidence>
<dbReference type="STRING" id="930990.A0A067MYZ7"/>
<dbReference type="CDD" id="cd04318">
    <property type="entry name" value="EcAsnRS_like_N"/>
    <property type="match status" value="1"/>
</dbReference>
<keyword evidence="4" id="KW-0547">Nucleotide-binding</keyword>
<dbReference type="AlphaFoldDB" id="A0A067MYZ7"/>
<dbReference type="PRINTS" id="PR01042">
    <property type="entry name" value="TRNASYNTHASP"/>
</dbReference>
<dbReference type="EMBL" id="KL198018">
    <property type="protein sequence ID" value="KDQ19915.1"/>
    <property type="molecule type" value="Genomic_DNA"/>
</dbReference>
<evidence type="ECO:0000256" key="1">
    <source>
        <dbReference type="ARBA" id="ARBA00008226"/>
    </source>
</evidence>
<evidence type="ECO:0000256" key="7">
    <source>
        <dbReference type="ARBA" id="ARBA00023146"/>
    </source>
</evidence>
<dbReference type="NCBIfam" id="TIGR00457">
    <property type="entry name" value="asnS"/>
    <property type="match status" value="1"/>
</dbReference>
<keyword evidence="3" id="KW-0436">Ligase</keyword>
<evidence type="ECO:0000256" key="4">
    <source>
        <dbReference type="ARBA" id="ARBA00022741"/>
    </source>
</evidence>
<dbReference type="InterPro" id="IPR006195">
    <property type="entry name" value="aa-tRNA-synth_II"/>
</dbReference>
<proteinExistence type="inferred from homology"/>
<reference evidence="12" key="1">
    <citation type="journal article" date="2014" name="Proc. Natl. Acad. Sci. U.S.A.">
        <title>Extensive sampling of basidiomycete genomes demonstrates inadequacy of the white-rot/brown-rot paradigm for wood decay fungi.</title>
        <authorList>
            <person name="Riley R."/>
            <person name="Salamov A.A."/>
            <person name="Brown D.W."/>
            <person name="Nagy L.G."/>
            <person name="Floudas D."/>
            <person name="Held B.W."/>
            <person name="Levasseur A."/>
            <person name="Lombard V."/>
            <person name="Morin E."/>
            <person name="Otillar R."/>
            <person name="Lindquist E.A."/>
            <person name="Sun H."/>
            <person name="LaButti K.M."/>
            <person name="Schmutz J."/>
            <person name="Jabbour D."/>
            <person name="Luo H."/>
            <person name="Baker S.E."/>
            <person name="Pisabarro A.G."/>
            <person name="Walton J.D."/>
            <person name="Blanchette R.A."/>
            <person name="Henrissat B."/>
            <person name="Martin F."/>
            <person name="Cullen D."/>
            <person name="Hibbett D.S."/>
            <person name="Grigoriev I.V."/>
        </authorList>
    </citation>
    <scope>NUCLEOTIDE SEQUENCE [LARGE SCALE GENOMIC DNA]</scope>
    <source>
        <strain evidence="12">FD-172 SS1</strain>
    </source>
</reference>
<dbReference type="NCBIfam" id="NF003037">
    <property type="entry name" value="PRK03932.1"/>
    <property type="match status" value="1"/>
</dbReference>
<dbReference type="HOGENOM" id="CLU_004553_2_0_1"/>
<dbReference type="Pfam" id="PF00152">
    <property type="entry name" value="tRNA-synt_2"/>
    <property type="match status" value="1"/>
</dbReference>
<evidence type="ECO:0000256" key="9">
    <source>
        <dbReference type="ARBA" id="ARBA00068798"/>
    </source>
</evidence>
<dbReference type="Proteomes" id="UP000027195">
    <property type="component" value="Unassembled WGS sequence"/>
</dbReference>
<evidence type="ECO:0000256" key="3">
    <source>
        <dbReference type="ARBA" id="ARBA00022598"/>
    </source>
</evidence>
<dbReference type="GO" id="GO:0005524">
    <property type="term" value="F:ATP binding"/>
    <property type="evidence" value="ECO:0007669"/>
    <property type="project" value="UniProtKB-KW"/>
</dbReference>
<keyword evidence="5" id="KW-0067">ATP-binding</keyword>
<dbReference type="SUPFAM" id="SSF55681">
    <property type="entry name" value="Class II aaRS and biotin synthetases"/>
    <property type="match status" value="1"/>
</dbReference>